<organism evidence="2">
    <name type="scientific">Hydatigena taeniaeformis</name>
    <name type="common">Feline tapeworm</name>
    <name type="synonym">Taenia taeniaeformis</name>
    <dbReference type="NCBI Taxonomy" id="6205"/>
    <lineage>
        <taxon>Eukaryota</taxon>
        <taxon>Metazoa</taxon>
        <taxon>Spiralia</taxon>
        <taxon>Lophotrochozoa</taxon>
        <taxon>Platyhelminthes</taxon>
        <taxon>Cestoda</taxon>
        <taxon>Eucestoda</taxon>
        <taxon>Cyclophyllidea</taxon>
        <taxon>Taeniidae</taxon>
        <taxon>Hydatigera</taxon>
    </lineage>
</organism>
<sequence>LWASASLNGQECGVGEGRVGGRRQGKKDEEERVEKEEEEEEEEEKAYVLAETEAEAEQSSVAGGGAADNSSEHPQSADDAGCSLNSPVDAAMIRLNHILLPRLNSISETKQSHRAVK</sequence>
<accession>A0A0R3XCH1</accession>
<dbReference type="WBParaSite" id="TTAC_0001124801-mRNA-1">
    <property type="protein sequence ID" value="TTAC_0001124801-mRNA-1"/>
    <property type="gene ID" value="TTAC_0001124801"/>
</dbReference>
<protein>
    <submittedName>
        <fullName evidence="2">Uncharacterized protein</fullName>
    </submittedName>
</protein>
<proteinExistence type="predicted"/>
<evidence type="ECO:0000256" key="1">
    <source>
        <dbReference type="SAM" id="MobiDB-lite"/>
    </source>
</evidence>
<evidence type="ECO:0000313" key="2">
    <source>
        <dbReference type="WBParaSite" id="TTAC_0001124801-mRNA-1"/>
    </source>
</evidence>
<feature type="region of interest" description="Disordered" evidence="1">
    <location>
        <begin position="1"/>
        <end position="85"/>
    </location>
</feature>
<feature type="compositionally biased region" description="Basic and acidic residues" evidence="1">
    <location>
        <begin position="26"/>
        <end position="35"/>
    </location>
</feature>
<dbReference type="AlphaFoldDB" id="A0A0R3XCH1"/>
<name>A0A0R3XCH1_HYDTA</name>
<reference evidence="2" key="1">
    <citation type="submission" date="2017-02" db="UniProtKB">
        <authorList>
            <consortium name="WormBaseParasite"/>
        </authorList>
    </citation>
    <scope>IDENTIFICATION</scope>
</reference>